<gene>
    <name evidence="1" type="ORF">BTO16_08465</name>
</gene>
<evidence type="ECO:0008006" key="3">
    <source>
        <dbReference type="Google" id="ProtNLM"/>
    </source>
</evidence>
<dbReference type="InterPro" id="IPR024524">
    <property type="entry name" value="DUF3800"/>
</dbReference>
<reference evidence="1 2" key="1">
    <citation type="submission" date="2016-12" db="EMBL/GenBank/DDBJ databases">
        <title>Trade-off between light-utilization and light-protection in marine flavobacteria.</title>
        <authorList>
            <person name="Kumagai Y."/>
            <person name="Yoshizawa S."/>
            <person name="Kogure K."/>
            <person name="Iwasaki W."/>
        </authorList>
    </citation>
    <scope>NUCLEOTIDE SEQUENCE [LARGE SCALE GENOMIC DNA]</scope>
    <source>
        <strain evidence="1 2">ATCC 43844</strain>
    </source>
</reference>
<dbReference type="Pfam" id="PF12686">
    <property type="entry name" value="DUF3800"/>
    <property type="match status" value="1"/>
</dbReference>
<sequence>MNFEIYCDESGLEALSHKEAHLYTAIGGIWMPADYRDIFKEHINAIKVKHNVYGELKWNKVSPKFYALYKDIIDYFFQTEQVRFRTILIEADKVDNYVFNNKDIELGFYKFYYQLLHHWIFDFNNYNIFLDLKVNRDKTRLKALRNSLDNSNLTSGIKQVQGLPSDESLGIQLADILTGLTNAKFNKEITSTAKLGLIAHIENTYLGNTIAPTPKWEEKFNVFKINLQGGW</sequence>
<dbReference type="Proteomes" id="UP000239068">
    <property type="component" value="Unassembled WGS sequence"/>
</dbReference>
<accession>A0A2S7WYK9</accession>
<evidence type="ECO:0000313" key="1">
    <source>
        <dbReference type="EMBL" id="PQJ82606.1"/>
    </source>
</evidence>
<name>A0A2S7WYK9_9FLAO</name>
<dbReference type="EMBL" id="MSCM01000001">
    <property type="protein sequence ID" value="PQJ82606.1"/>
    <property type="molecule type" value="Genomic_DNA"/>
</dbReference>
<protein>
    <recommendedName>
        <fullName evidence="3">DUF3800 domain-containing protein</fullName>
    </recommendedName>
</protein>
<dbReference type="RefSeq" id="WP_105021158.1">
    <property type="nucleotide sequence ID" value="NZ_MSCM01000001.1"/>
</dbReference>
<comment type="caution">
    <text evidence="1">The sequence shown here is derived from an EMBL/GenBank/DDBJ whole genome shotgun (WGS) entry which is preliminary data.</text>
</comment>
<evidence type="ECO:0000313" key="2">
    <source>
        <dbReference type="Proteomes" id="UP000239068"/>
    </source>
</evidence>
<dbReference type="AlphaFoldDB" id="A0A2S7WYK9"/>
<keyword evidence="2" id="KW-1185">Reference proteome</keyword>
<dbReference type="OrthoDB" id="9799211at2"/>
<organism evidence="1 2">
    <name type="scientific">Polaribacter glomeratus</name>
    <dbReference type="NCBI Taxonomy" id="102"/>
    <lineage>
        <taxon>Bacteria</taxon>
        <taxon>Pseudomonadati</taxon>
        <taxon>Bacteroidota</taxon>
        <taxon>Flavobacteriia</taxon>
        <taxon>Flavobacteriales</taxon>
        <taxon>Flavobacteriaceae</taxon>
    </lineage>
</organism>
<proteinExistence type="predicted"/>